<keyword evidence="3" id="KW-1185">Reference proteome</keyword>
<gene>
    <name evidence="2" type="ORF">SAMN00790413_06490</name>
</gene>
<reference evidence="2 3" key="1">
    <citation type="submission" date="2017-04" db="EMBL/GenBank/DDBJ databases">
        <authorList>
            <person name="Afonso C.L."/>
            <person name="Miller P.J."/>
            <person name="Scott M.A."/>
            <person name="Spackman E."/>
            <person name="Goraichik I."/>
            <person name="Dimitrov K.M."/>
            <person name="Suarez D.L."/>
            <person name="Swayne D.E."/>
        </authorList>
    </citation>
    <scope>NUCLEOTIDE SEQUENCE [LARGE SCALE GENOMIC DNA]</scope>
    <source>
        <strain evidence="2 3">KR-140</strain>
    </source>
</reference>
<sequence length="66" mass="7088">MWDAEATSLRGPGLHRFPLMWGGPGKSQTEPVQLREGHTSCGGSSDASEFLFGNEMPKFAGAFDMA</sequence>
<dbReference type="AlphaFoldDB" id="A0A1W1UAJ7"/>
<protein>
    <submittedName>
        <fullName evidence="2">Uncharacterized protein</fullName>
    </submittedName>
</protein>
<dbReference type="Proteomes" id="UP000192582">
    <property type="component" value="Unassembled WGS sequence"/>
</dbReference>
<organism evidence="2 3">
    <name type="scientific">Deinococcus hopiensis KR-140</name>
    <dbReference type="NCBI Taxonomy" id="695939"/>
    <lineage>
        <taxon>Bacteria</taxon>
        <taxon>Thermotogati</taxon>
        <taxon>Deinococcota</taxon>
        <taxon>Deinococci</taxon>
        <taxon>Deinococcales</taxon>
        <taxon>Deinococcaceae</taxon>
        <taxon>Deinococcus</taxon>
    </lineage>
</organism>
<evidence type="ECO:0000313" key="3">
    <source>
        <dbReference type="Proteomes" id="UP000192582"/>
    </source>
</evidence>
<dbReference type="EMBL" id="FWWU01000002">
    <property type="protein sequence ID" value="SMB78105.1"/>
    <property type="molecule type" value="Genomic_DNA"/>
</dbReference>
<feature type="region of interest" description="Disordered" evidence="1">
    <location>
        <begin position="1"/>
        <end position="46"/>
    </location>
</feature>
<evidence type="ECO:0000256" key="1">
    <source>
        <dbReference type="SAM" id="MobiDB-lite"/>
    </source>
</evidence>
<evidence type="ECO:0000313" key="2">
    <source>
        <dbReference type="EMBL" id="SMB78105.1"/>
    </source>
</evidence>
<proteinExistence type="predicted"/>
<dbReference type="STRING" id="695939.SAMN00790413_06490"/>
<accession>A0A1W1UAJ7</accession>
<name>A0A1W1UAJ7_9DEIO</name>